<accession>A0A0P9H702</accession>
<name>A0A0P9H702_9CHLR</name>
<reference evidence="1 2" key="1">
    <citation type="submission" date="2015-09" db="EMBL/GenBank/DDBJ databases">
        <title>Draft genome sequence of Kouleothrix aurantiaca JCM 19913.</title>
        <authorList>
            <person name="Hemp J."/>
        </authorList>
    </citation>
    <scope>NUCLEOTIDE SEQUENCE [LARGE SCALE GENOMIC DNA]</scope>
    <source>
        <strain evidence="1 2">COM-B</strain>
    </source>
</reference>
<evidence type="ECO:0000313" key="1">
    <source>
        <dbReference type="EMBL" id="KPV49649.1"/>
    </source>
</evidence>
<sequence length="286" mass="31466">MIHAPLFYFAIGKRPARRDLELAVRCGQDAFLIIAGSRGARYVREWACQRGGIRYCYDNGAWPPSSPDRLPLPGYIQTLIDDYDGYLPRFDWAPSYDVIGDATAGMRNYPLIVQAIMAATRDPGPPIVPVIAYPDGLRDALGHDRHAAAAVLDHPSPLDFASPAFLDYLDAVCATPGIMYSEPRPLVPRVAIGGMVVARYRAASIAWYERLIADLEQADVVDLFWRSLHLFGVGRPSLTLRSGCVLSFDSSGPAAMAKNGWQKIAPSYDPVYGLSPAKLQRSREAR</sequence>
<feature type="non-terminal residue" evidence="1">
    <location>
        <position position="286"/>
    </location>
</feature>
<comment type="caution">
    <text evidence="1">The sequence shown here is derived from an EMBL/GenBank/DDBJ whole genome shotgun (WGS) entry which is preliminary data.</text>
</comment>
<dbReference type="Proteomes" id="UP000050509">
    <property type="component" value="Unassembled WGS sequence"/>
</dbReference>
<keyword evidence="2" id="KW-1185">Reference proteome</keyword>
<protein>
    <submittedName>
        <fullName evidence="1">Uncharacterized protein</fullName>
    </submittedName>
</protein>
<evidence type="ECO:0000313" key="2">
    <source>
        <dbReference type="Proteomes" id="UP000050509"/>
    </source>
</evidence>
<organism evidence="1 2">
    <name type="scientific">Kouleothrix aurantiaca</name>
    <dbReference type="NCBI Taxonomy" id="186479"/>
    <lineage>
        <taxon>Bacteria</taxon>
        <taxon>Bacillati</taxon>
        <taxon>Chloroflexota</taxon>
        <taxon>Chloroflexia</taxon>
        <taxon>Chloroflexales</taxon>
        <taxon>Roseiflexineae</taxon>
        <taxon>Roseiflexaceae</taxon>
        <taxon>Kouleothrix</taxon>
    </lineage>
</organism>
<dbReference type="EMBL" id="LJCR01001836">
    <property type="protein sequence ID" value="KPV49649.1"/>
    <property type="molecule type" value="Genomic_DNA"/>
</dbReference>
<proteinExistence type="predicted"/>
<gene>
    <name evidence="1" type="ORF">SE17_31410</name>
</gene>
<dbReference type="AlphaFoldDB" id="A0A0P9H702"/>